<dbReference type="EMBL" id="AP014685">
    <property type="protein sequence ID" value="BAR57385.1"/>
    <property type="molecule type" value="Genomic_DNA"/>
</dbReference>
<evidence type="ECO:0000313" key="2">
    <source>
        <dbReference type="EMBL" id="BAR57385.1"/>
    </source>
</evidence>
<name>A0A0E3VUG8_9BRAD</name>
<sequence length="135" mass="15056">MRVQLCECFILSQIAMSAAIAMVMSPAPAPGRDLDGRYRNSPLLEWFESLASGKGLCCSHADGHAVEDVDWEARDGHYRVRLPKTADSKVMIWVDVPDDAIITVPNKVGRTMVWPIYNDLYPEISIRCFLPGSMT</sequence>
<feature type="signal peptide" evidence="1">
    <location>
        <begin position="1"/>
        <end position="21"/>
    </location>
</feature>
<dbReference type="Proteomes" id="UP000063308">
    <property type="component" value="Chromosome"/>
</dbReference>
<accession>A0A0E3VUG8</accession>
<evidence type="ECO:0000256" key="1">
    <source>
        <dbReference type="SAM" id="SignalP"/>
    </source>
</evidence>
<protein>
    <submittedName>
        <fullName evidence="2">Uncharacterized protein</fullName>
    </submittedName>
</protein>
<feature type="chain" id="PRO_5002414434" evidence="1">
    <location>
        <begin position="22"/>
        <end position="135"/>
    </location>
</feature>
<dbReference type="AlphaFoldDB" id="A0A0E3VUG8"/>
<evidence type="ECO:0000313" key="3">
    <source>
        <dbReference type="Proteomes" id="UP000063308"/>
    </source>
</evidence>
<proteinExistence type="predicted"/>
<organism evidence="2 3">
    <name type="scientific">Bradyrhizobium diazoefficiens</name>
    <dbReference type="NCBI Taxonomy" id="1355477"/>
    <lineage>
        <taxon>Bacteria</taxon>
        <taxon>Pseudomonadati</taxon>
        <taxon>Pseudomonadota</taxon>
        <taxon>Alphaproteobacteria</taxon>
        <taxon>Hyphomicrobiales</taxon>
        <taxon>Nitrobacteraceae</taxon>
        <taxon>Bradyrhizobium</taxon>
    </lineage>
</organism>
<gene>
    <name evidence="2" type="ORF">NK6_4216</name>
</gene>
<keyword evidence="1" id="KW-0732">Signal</keyword>
<reference evidence="2 3" key="1">
    <citation type="submission" date="2014-11" db="EMBL/GenBank/DDBJ databases">
        <title>Symbiosis island explosion on the genome of extra-slow-growing strains of soybean bradyrhizobia with massive insertion sequences.</title>
        <authorList>
            <person name="Iida T."/>
            <person name="Minamisawa K."/>
        </authorList>
    </citation>
    <scope>NUCLEOTIDE SEQUENCE [LARGE SCALE GENOMIC DNA]</scope>
    <source>
        <strain evidence="2 3">NK6</strain>
    </source>
</reference>